<dbReference type="OrthoDB" id="657902at2759"/>
<reference evidence="2" key="2">
    <citation type="journal article" date="2016" name="Sci. Rep.">
        <title>Dictyocaulus viviparus genome, variome and transcriptome elucidate lungworm biology and support future intervention.</title>
        <authorList>
            <person name="McNulty S.N."/>
            <person name="Strube C."/>
            <person name="Rosa B.A."/>
            <person name="Martin J.C."/>
            <person name="Tyagi R."/>
            <person name="Choi Y.J."/>
            <person name="Wang Q."/>
            <person name="Hallsworth Pepin K."/>
            <person name="Zhang X."/>
            <person name="Ozersky P."/>
            <person name="Wilson R.K."/>
            <person name="Sternberg P.W."/>
            <person name="Gasser R.B."/>
            <person name="Mitreva M."/>
        </authorList>
    </citation>
    <scope>NUCLEOTIDE SEQUENCE [LARGE SCALE GENOMIC DNA]</scope>
    <source>
        <strain evidence="2">HannoverDv2000</strain>
    </source>
</reference>
<gene>
    <name evidence="1" type="ORF">DICVIV_08620</name>
</gene>
<organism evidence="1 2">
    <name type="scientific">Dictyocaulus viviparus</name>
    <name type="common">Bovine lungworm</name>
    <dbReference type="NCBI Taxonomy" id="29172"/>
    <lineage>
        <taxon>Eukaryota</taxon>
        <taxon>Metazoa</taxon>
        <taxon>Ecdysozoa</taxon>
        <taxon>Nematoda</taxon>
        <taxon>Chromadorea</taxon>
        <taxon>Rhabditida</taxon>
        <taxon>Rhabditina</taxon>
        <taxon>Rhabditomorpha</taxon>
        <taxon>Strongyloidea</taxon>
        <taxon>Metastrongylidae</taxon>
        <taxon>Dictyocaulus</taxon>
    </lineage>
</organism>
<keyword evidence="2" id="KW-1185">Reference proteome</keyword>
<proteinExistence type="predicted"/>
<reference evidence="1 2" key="1">
    <citation type="submission" date="2013-11" db="EMBL/GenBank/DDBJ databases">
        <title>Draft genome of the bovine lungworm Dictyocaulus viviparus.</title>
        <authorList>
            <person name="Mitreva M."/>
        </authorList>
    </citation>
    <scope>NUCLEOTIDE SEQUENCE [LARGE SCALE GENOMIC DNA]</scope>
    <source>
        <strain evidence="1 2">HannoverDv2000</strain>
    </source>
</reference>
<protein>
    <submittedName>
        <fullName evidence="1">Uncharacterized protein</fullName>
    </submittedName>
</protein>
<sequence length="57" mass="6491">MPLPAQMTVPPPIPPQHNFNIPRQPTDVVYFDPTQQPSRQPLPPREKKIIEIVPPSN</sequence>
<evidence type="ECO:0000313" key="1">
    <source>
        <dbReference type="EMBL" id="KJH45344.1"/>
    </source>
</evidence>
<name>A0A0D8XNH4_DICVI</name>
<dbReference type="STRING" id="29172.A0A0D8XNH4"/>
<evidence type="ECO:0000313" key="2">
    <source>
        <dbReference type="Proteomes" id="UP000053766"/>
    </source>
</evidence>
<dbReference type="Proteomes" id="UP000053766">
    <property type="component" value="Unassembled WGS sequence"/>
</dbReference>
<dbReference type="AlphaFoldDB" id="A0A0D8XNH4"/>
<dbReference type="EMBL" id="KN716413">
    <property type="protein sequence ID" value="KJH45344.1"/>
    <property type="molecule type" value="Genomic_DNA"/>
</dbReference>
<accession>A0A0D8XNH4</accession>